<comment type="caution">
    <text evidence="8">The sequence shown here is derived from an EMBL/GenBank/DDBJ whole genome shotgun (WGS) entry which is preliminary data.</text>
</comment>
<dbReference type="AlphaFoldDB" id="A0A388LTR8"/>
<dbReference type="CDD" id="cd03884">
    <property type="entry name" value="M20_bAS"/>
    <property type="match status" value="1"/>
</dbReference>
<evidence type="ECO:0000256" key="5">
    <source>
        <dbReference type="ARBA" id="ARBA00022801"/>
    </source>
</evidence>
<evidence type="ECO:0000256" key="4">
    <source>
        <dbReference type="ARBA" id="ARBA00022723"/>
    </source>
</evidence>
<dbReference type="OMA" id="CLQAYPG"/>
<evidence type="ECO:0000256" key="2">
    <source>
        <dbReference type="ARBA" id="ARBA00011738"/>
    </source>
</evidence>
<dbReference type="Gramene" id="GBG85710">
    <property type="protein sequence ID" value="GBG85710"/>
    <property type="gene ID" value="CBR_g40439"/>
</dbReference>
<name>A0A388LTR8_CHABU</name>
<reference evidence="8 9" key="1">
    <citation type="journal article" date="2018" name="Cell">
        <title>The Chara Genome: Secondary Complexity and Implications for Plant Terrestrialization.</title>
        <authorList>
            <person name="Nishiyama T."/>
            <person name="Sakayama H."/>
            <person name="Vries J.D."/>
            <person name="Buschmann H."/>
            <person name="Saint-Marcoux D."/>
            <person name="Ullrich K.K."/>
            <person name="Haas F.B."/>
            <person name="Vanderstraeten L."/>
            <person name="Becker D."/>
            <person name="Lang D."/>
            <person name="Vosolsobe S."/>
            <person name="Rombauts S."/>
            <person name="Wilhelmsson P.K.I."/>
            <person name="Janitza P."/>
            <person name="Kern R."/>
            <person name="Heyl A."/>
            <person name="Rumpler F."/>
            <person name="Villalobos L.I.A.C."/>
            <person name="Clay J.M."/>
            <person name="Skokan R."/>
            <person name="Toyoda A."/>
            <person name="Suzuki Y."/>
            <person name="Kagoshima H."/>
            <person name="Schijlen E."/>
            <person name="Tajeshwar N."/>
            <person name="Catarino B."/>
            <person name="Hetherington A.J."/>
            <person name="Saltykova A."/>
            <person name="Bonnot C."/>
            <person name="Breuninger H."/>
            <person name="Symeonidi A."/>
            <person name="Radhakrishnan G.V."/>
            <person name="Van Nieuwerburgh F."/>
            <person name="Deforce D."/>
            <person name="Chang C."/>
            <person name="Karol K.G."/>
            <person name="Hedrich R."/>
            <person name="Ulvskov P."/>
            <person name="Glockner G."/>
            <person name="Delwiche C.F."/>
            <person name="Petrasek J."/>
            <person name="Van de Peer Y."/>
            <person name="Friml J."/>
            <person name="Beilby M."/>
            <person name="Dolan L."/>
            <person name="Kohara Y."/>
            <person name="Sugano S."/>
            <person name="Fujiyama A."/>
            <person name="Delaux P.-M."/>
            <person name="Quint M."/>
            <person name="TheiBen G."/>
            <person name="Hagemann M."/>
            <person name="Harholt J."/>
            <person name="Dunand C."/>
            <person name="Zachgo S."/>
            <person name="Langdale J."/>
            <person name="Maumus F."/>
            <person name="Straeten D.V.D."/>
            <person name="Gould S.B."/>
            <person name="Rensing S.A."/>
        </authorList>
    </citation>
    <scope>NUCLEOTIDE SEQUENCE [LARGE SCALE GENOMIC DNA]</scope>
    <source>
        <strain evidence="8 9">S276</strain>
    </source>
</reference>
<gene>
    <name evidence="8" type="ORF">CBR_g40439</name>
</gene>
<dbReference type="SUPFAM" id="SSF53187">
    <property type="entry name" value="Zn-dependent exopeptidases"/>
    <property type="match status" value="1"/>
</dbReference>
<dbReference type="GO" id="GO:0006144">
    <property type="term" value="P:purine nucleobase metabolic process"/>
    <property type="evidence" value="ECO:0007669"/>
    <property type="project" value="UniProtKB-KW"/>
</dbReference>
<dbReference type="InterPro" id="IPR010158">
    <property type="entry name" value="Amidase_Cbmase"/>
</dbReference>
<dbReference type="NCBIfam" id="TIGR01879">
    <property type="entry name" value="hydantase"/>
    <property type="match status" value="1"/>
</dbReference>
<dbReference type="Pfam" id="PF07687">
    <property type="entry name" value="M20_dimer"/>
    <property type="match status" value="1"/>
</dbReference>
<dbReference type="GO" id="GO:0016813">
    <property type="term" value="F:hydrolase activity, acting on carbon-nitrogen (but not peptide) bonds, in linear amidines"/>
    <property type="evidence" value="ECO:0007669"/>
    <property type="project" value="InterPro"/>
</dbReference>
<keyword evidence="4" id="KW-0479">Metal-binding</keyword>
<feature type="domain" description="Peptidase M20 dimerisation" evidence="7">
    <location>
        <begin position="336"/>
        <end position="433"/>
    </location>
</feature>
<evidence type="ECO:0000313" key="8">
    <source>
        <dbReference type="EMBL" id="GBG85710.1"/>
    </source>
</evidence>
<keyword evidence="6" id="KW-0464">Manganese</keyword>
<evidence type="ECO:0000256" key="3">
    <source>
        <dbReference type="ARBA" id="ARBA00022631"/>
    </source>
</evidence>
<evidence type="ECO:0000256" key="6">
    <source>
        <dbReference type="ARBA" id="ARBA00023211"/>
    </source>
</evidence>
<keyword evidence="9" id="KW-1185">Reference proteome</keyword>
<dbReference type="OrthoDB" id="4676at2759"/>
<dbReference type="InterPro" id="IPR002933">
    <property type="entry name" value="Peptidase_M20"/>
</dbReference>
<dbReference type="InterPro" id="IPR036264">
    <property type="entry name" value="Bact_exopeptidase_dim_dom"/>
</dbReference>
<proteinExistence type="predicted"/>
<evidence type="ECO:0000259" key="7">
    <source>
        <dbReference type="Pfam" id="PF07687"/>
    </source>
</evidence>
<keyword evidence="5" id="KW-0378">Hydrolase</keyword>
<evidence type="ECO:0000256" key="1">
    <source>
        <dbReference type="ARBA" id="ARBA00001936"/>
    </source>
</evidence>
<accession>A0A388LTR8</accession>
<dbReference type="EMBL" id="BFEA01000531">
    <property type="protein sequence ID" value="GBG85710.1"/>
    <property type="molecule type" value="Genomic_DNA"/>
</dbReference>
<dbReference type="Proteomes" id="UP000265515">
    <property type="component" value="Unassembled WGS sequence"/>
</dbReference>
<evidence type="ECO:0000313" key="9">
    <source>
        <dbReference type="Proteomes" id="UP000265515"/>
    </source>
</evidence>
<keyword evidence="3" id="KW-0659">Purine metabolism</keyword>
<dbReference type="Gene3D" id="3.30.70.360">
    <property type="match status" value="1"/>
</dbReference>
<dbReference type="GO" id="GO:0046872">
    <property type="term" value="F:metal ion binding"/>
    <property type="evidence" value="ECO:0007669"/>
    <property type="project" value="UniProtKB-KW"/>
</dbReference>
<dbReference type="Pfam" id="PF01546">
    <property type="entry name" value="Peptidase_M20"/>
    <property type="match status" value="1"/>
</dbReference>
<dbReference type="PANTHER" id="PTHR32494:SF19">
    <property type="entry name" value="ALLANTOATE DEIMINASE-RELATED"/>
    <property type="match status" value="1"/>
</dbReference>
<sequence length="537" mass="57985">MVLSQISSSFKARRDSAATGMSPSYCGQRHMVLSYYEHRRLIMLSHLHVMDAKRNPDNIMVVLKYFLLLVLLMSHALSATLASQSCPGPDSSYLLEEGASFGGVGWTSQQLTVLADGLVVEADRLQEQIDHLSLISVSAAPAVTRVLFTSEDVAARQFIRSLMESINLTVREDAIGNMFGRWKGIDENLPPVATGSHTDAIPLSGKYDGVVGVLGGLEAVAALKRAGFVPRRSIDIIMFTSEEPTRFGIGCLGSRVMSNHPDIRRFLESVKDDQGNTFDEAAARAGYPSSMAQLDEVVLRPGTYAAFVELHIEQGPLLEAEGIPIGVVTAIAAPASLKVEFFGDGGHAGTVLMPERQDAGLGAAELALAVESAVLETKSIDTVGTTGVLEIFPGAINSIPRKAHVEIDVRDIDGARRDRVLDRIKQSVEEIAHRRKLRHKIKLVNKDPPALCSKKIVDSVMSAARTLQLQHKLMVSRAYHDSLFMAQIVPTGMIFIPCAGGISHRPNEFASKESIATGVKTLALSLAQLSTDDISGL</sequence>
<comment type="cofactor">
    <cofactor evidence="1">
        <name>Mn(2+)</name>
        <dbReference type="ChEBI" id="CHEBI:29035"/>
    </cofactor>
</comment>
<organism evidence="8 9">
    <name type="scientific">Chara braunii</name>
    <name type="common">Braun's stonewort</name>
    <dbReference type="NCBI Taxonomy" id="69332"/>
    <lineage>
        <taxon>Eukaryota</taxon>
        <taxon>Viridiplantae</taxon>
        <taxon>Streptophyta</taxon>
        <taxon>Charophyceae</taxon>
        <taxon>Charales</taxon>
        <taxon>Characeae</taxon>
        <taxon>Chara</taxon>
    </lineage>
</organism>
<comment type="subunit">
    <text evidence="2">Homodimer.</text>
</comment>
<dbReference type="SUPFAM" id="SSF55031">
    <property type="entry name" value="Bacterial exopeptidase dimerisation domain"/>
    <property type="match status" value="1"/>
</dbReference>
<dbReference type="InterPro" id="IPR011650">
    <property type="entry name" value="Peptidase_M20_dimer"/>
</dbReference>
<dbReference type="Gene3D" id="3.40.630.10">
    <property type="entry name" value="Zn peptidases"/>
    <property type="match status" value="1"/>
</dbReference>
<protein>
    <recommendedName>
        <fullName evidence="7">Peptidase M20 dimerisation domain-containing protein</fullName>
    </recommendedName>
</protein>
<dbReference type="STRING" id="69332.A0A388LTR8"/>
<dbReference type="PANTHER" id="PTHR32494">
    <property type="entry name" value="ALLANTOATE DEIMINASE-RELATED"/>
    <property type="match status" value="1"/>
</dbReference>